<dbReference type="EMBL" id="BAAAMY010000006">
    <property type="protein sequence ID" value="GAA1924005.1"/>
    <property type="molecule type" value="Genomic_DNA"/>
</dbReference>
<name>A0ABN2PLY8_9ACTN</name>
<proteinExistence type="inferred from homology"/>
<dbReference type="RefSeq" id="WP_344008070.1">
    <property type="nucleotide sequence ID" value="NZ_BAAAMY010000006.1"/>
</dbReference>
<dbReference type="InterPro" id="IPR002818">
    <property type="entry name" value="DJ-1/PfpI"/>
</dbReference>
<reference evidence="3 4" key="1">
    <citation type="journal article" date="2019" name="Int. J. Syst. Evol. Microbiol.">
        <title>The Global Catalogue of Microorganisms (GCM) 10K type strain sequencing project: providing services to taxonomists for standard genome sequencing and annotation.</title>
        <authorList>
            <consortium name="The Broad Institute Genomics Platform"/>
            <consortium name="The Broad Institute Genome Sequencing Center for Infectious Disease"/>
            <person name="Wu L."/>
            <person name="Ma J."/>
        </authorList>
    </citation>
    <scope>NUCLEOTIDE SEQUENCE [LARGE SCALE GENOMIC DNA]</scope>
    <source>
        <strain evidence="3 4">JCM 14046</strain>
    </source>
</reference>
<dbReference type="Gene3D" id="3.40.50.880">
    <property type="match status" value="1"/>
</dbReference>
<dbReference type="Pfam" id="PF01965">
    <property type="entry name" value="DJ-1_PfpI"/>
    <property type="match status" value="1"/>
</dbReference>
<comment type="caution">
    <text evidence="3">The sequence shown here is derived from an EMBL/GenBank/DDBJ whole genome shotgun (WGS) entry which is preliminary data.</text>
</comment>
<keyword evidence="4" id="KW-1185">Reference proteome</keyword>
<protein>
    <submittedName>
        <fullName evidence="3">Type 1 glutamine amidotransferase domain-containing protein</fullName>
    </submittedName>
</protein>
<dbReference type="NCBIfam" id="TIGR01382">
    <property type="entry name" value="PfpI"/>
    <property type="match status" value="1"/>
</dbReference>
<dbReference type="PANTHER" id="PTHR42733:SF12">
    <property type="entry name" value="PROTEINASE"/>
    <property type="match status" value="1"/>
</dbReference>
<dbReference type="InterPro" id="IPR006286">
    <property type="entry name" value="C56_PfpI-like"/>
</dbReference>
<evidence type="ECO:0000256" key="1">
    <source>
        <dbReference type="ARBA" id="ARBA00008542"/>
    </source>
</evidence>
<evidence type="ECO:0000259" key="2">
    <source>
        <dbReference type="Pfam" id="PF01965"/>
    </source>
</evidence>
<feature type="domain" description="DJ-1/PfpI" evidence="2">
    <location>
        <begin position="7"/>
        <end position="174"/>
    </location>
</feature>
<dbReference type="InterPro" id="IPR029062">
    <property type="entry name" value="Class_I_gatase-like"/>
</dbReference>
<dbReference type="SUPFAM" id="SSF52317">
    <property type="entry name" value="Class I glutamine amidotransferase-like"/>
    <property type="match status" value="1"/>
</dbReference>
<dbReference type="PANTHER" id="PTHR42733">
    <property type="entry name" value="DJ-1 PROTEIN"/>
    <property type="match status" value="1"/>
</dbReference>
<dbReference type="Proteomes" id="UP001501612">
    <property type="component" value="Unassembled WGS sequence"/>
</dbReference>
<gene>
    <name evidence="3" type="ORF">GCM10009737_27040</name>
</gene>
<comment type="similarity">
    <text evidence="1">Belongs to the peptidase C56 family.</text>
</comment>
<organism evidence="3 4">
    <name type="scientific">Nocardioides lentus</name>
    <dbReference type="NCBI Taxonomy" id="338077"/>
    <lineage>
        <taxon>Bacteria</taxon>
        <taxon>Bacillati</taxon>
        <taxon>Actinomycetota</taxon>
        <taxon>Actinomycetes</taxon>
        <taxon>Propionibacteriales</taxon>
        <taxon>Nocardioidaceae</taxon>
        <taxon>Nocardioides</taxon>
    </lineage>
</organism>
<accession>A0ABN2PLY8</accession>
<dbReference type="CDD" id="cd03134">
    <property type="entry name" value="GATase1_PfpI_like"/>
    <property type="match status" value="1"/>
</dbReference>
<dbReference type="PROSITE" id="PS51276">
    <property type="entry name" value="PEPTIDASE_C56_PFPI"/>
    <property type="match status" value="1"/>
</dbReference>
<keyword evidence="3" id="KW-0315">Glutamine amidotransferase</keyword>
<sequence length="179" mass="18848">MADLTGKKIAIIATSHFEEAELVQPRDELAKAGAEVKVYSTSTDPIQAVEGDTTPTQKVDVDGTFADLDVSTVDAVVVPGGTVNADTIRTDETAQKIVQDATAQGKVLAVICHAPWLLISAGLAKGRRLTSFSSLVDDVRNAGGEWVDEEVVVDGTLITSRNPDDLPAFVDAISRSLTA</sequence>
<evidence type="ECO:0000313" key="3">
    <source>
        <dbReference type="EMBL" id="GAA1924005.1"/>
    </source>
</evidence>
<evidence type="ECO:0000313" key="4">
    <source>
        <dbReference type="Proteomes" id="UP001501612"/>
    </source>
</evidence>